<sequence length="86" mass="9476">MIDMTEFEQKLRAEVAKAEADAERAFASFRETDAHPNSTEYQMVKTMTLMAGGVYTGLTKALSLLTGDQEFERANAAVLSWINPSA</sequence>
<evidence type="ECO:0008006" key="3">
    <source>
        <dbReference type="Google" id="ProtNLM"/>
    </source>
</evidence>
<comment type="caution">
    <text evidence="1">The sequence shown here is derived from an EMBL/GenBank/DDBJ whole genome shotgun (WGS) entry which is preliminary data.</text>
</comment>
<dbReference type="Proteomes" id="UP000313231">
    <property type="component" value="Unassembled WGS sequence"/>
</dbReference>
<keyword evidence="2" id="KW-1185">Reference proteome</keyword>
<dbReference type="EMBL" id="VDMP01000025">
    <property type="protein sequence ID" value="TNM38396.1"/>
    <property type="molecule type" value="Genomic_DNA"/>
</dbReference>
<protein>
    <recommendedName>
        <fullName evidence="3">Phage protein</fullName>
    </recommendedName>
</protein>
<accession>A0A5C4VS96</accession>
<name>A0A5C4VS96_9ACTN</name>
<reference evidence="1 2" key="1">
    <citation type="journal article" date="2016" name="Int. J. Syst. Evol. Microbiol.">
        <title>Nocardioides albidus sp. nov., an actinobacterium isolated from garden soil.</title>
        <authorList>
            <person name="Singh H."/>
            <person name="Du J."/>
            <person name="Trinh H."/>
            <person name="Won K."/>
            <person name="Yang J.E."/>
            <person name="Yin C."/>
            <person name="Kook M."/>
            <person name="Yi T.H."/>
        </authorList>
    </citation>
    <scope>NUCLEOTIDE SEQUENCE [LARGE SCALE GENOMIC DNA]</scope>
    <source>
        <strain evidence="1 2">CCTCC AB 2015297</strain>
    </source>
</reference>
<gene>
    <name evidence="1" type="ORF">FHP29_14120</name>
</gene>
<organism evidence="1 2">
    <name type="scientific">Nocardioides albidus</name>
    <dbReference type="NCBI Taxonomy" id="1517589"/>
    <lineage>
        <taxon>Bacteria</taxon>
        <taxon>Bacillati</taxon>
        <taxon>Actinomycetota</taxon>
        <taxon>Actinomycetes</taxon>
        <taxon>Propionibacteriales</taxon>
        <taxon>Nocardioidaceae</taxon>
        <taxon>Nocardioides</taxon>
    </lineage>
</organism>
<proteinExistence type="predicted"/>
<evidence type="ECO:0000313" key="1">
    <source>
        <dbReference type="EMBL" id="TNM38396.1"/>
    </source>
</evidence>
<evidence type="ECO:0000313" key="2">
    <source>
        <dbReference type="Proteomes" id="UP000313231"/>
    </source>
</evidence>
<dbReference type="AlphaFoldDB" id="A0A5C4VS96"/>
<dbReference type="RefSeq" id="WP_139623510.1">
    <property type="nucleotide sequence ID" value="NZ_VDMP01000025.1"/>
</dbReference>